<keyword evidence="3" id="KW-1185">Reference proteome</keyword>
<dbReference type="EMBL" id="JADGJH010006217">
    <property type="protein sequence ID" value="KAJ3077826.1"/>
    <property type="molecule type" value="Genomic_DNA"/>
</dbReference>
<dbReference type="Proteomes" id="UP001211907">
    <property type="component" value="Unassembled WGS sequence"/>
</dbReference>
<reference evidence="2" key="1">
    <citation type="submission" date="2020-05" db="EMBL/GenBank/DDBJ databases">
        <title>Phylogenomic resolution of chytrid fungi.</title>
        <authorList>
            <person name="Stajich J.E."/>
            <person name="Amses K."/>
            <person name="Simmons R."/>
            <person name="Seto K."/>
            <person name="Myers J."/>
            <person name="Bonds A."/>
            <person name="Quandt C.A."/>
            <person name="Barry K."/>
            <person name="Liu P."/>
            <person name="Grigoriev I."/>
            <person name="Longcore J.E."/>
            <person name="James T.Y."/>
        </authorList>
    </citation>
    <scope>NUCLEOTIDE SEQUENCE</scope>
    <source>
        <strain evidence="2">JEL0513</strain>
    </source>
</reference>
<dbReference type="AlphaFoldDB" id="A0AAD5SKY3"/>
<evidence type="ECO:0000313" key="3">
    <source>
        <dbReference type="Proteomes" id="UP001211907"/>
    </source>
</evidence>
<feature type="non-terminal residue" evidence="2">
    <location>
        <position position="217"/>
    </location>
</feature>
<feature type="transmembrane region" description="Helical" evidence="1">
    <location>
        <begin position="133"/>
        <end position="156"/>
    </location>
</feature>
<protein>
    <submittedName>
        <fullName evidence="2">Uncharacterized protein</fullName>
    </submittedName>
</protein>
<evidence type="ECO:0000313" key="2">
    <source>
        <dbReference type="EMBL" id="KAJ3077826.1"/>
    </source>
</evidence>
<keyword evidence="1" id="KW-1133">Transmembrane helix</keyword>
<name>A0AAD5SKY3_9FUNG</name>
<sequence>MASQIGNSTTRISRSRKVGTQRVGVAGLLLALFVLAAVLGTGVHAARSGSGIVVGQGYGEGDGFDVDGFDGFDGLDGFGVDTGLDGFDVDVDADDGLQDALREQQAAQKPFLARAAEHVTAGGEWAWRHRTGVGLVLAGVAAANVAFVLWVMGYLLKEEHYVVRAVRLPHTPPPKLWRVLADAAAFPLWLSVSLPPARPPAPLDAAAAAAAARPGAS</sequence>
<organism evidence="2 3">
    <name type="scientific">Physocladia obscura</name>
    <dbReference type="NCBI Taxonomy" id="109957"/>
    <lineage>
        <taxon>Eukaryota</taxon>
        <taxon>Fungi</taxon>
        <taxon>Fungi incertae sedis</taxon>
        <taxon>Chytridiomycota</taxon>
        <taxon>Chytridiomycota incertae sedis</taxon>
        <taxon>Chytridiomycetes</taxon>
        <taxon>Chytridiales</taxon>
        <taxon>Chytriomycetaceae</taxon>
        <taxon>Physocladia</taxon>
    </lineage>
</organism>
<evidence type="ECO:0000256" key="1">
    <source>
        <dbReference type="SAM" id="Phobius"/>
    </source>
</evidence>
<comment type="caution">
    <text evidence="2">The sequence shown here is derived from an EMBL/GenBank/DDBJ whole genome shotgun (WGS) entry which is preliminary data.</text>
</comment>
<keyword evidence="1" id="KW-0812">Transmembrane</keyword>
<gene>
    <name evidence="2" type="ORF">HK100_010910</name>
</gene>
<keyword evidence="1" id="KW-0472">Membrane</keyword>
<proteinExistence type="predicted"/>
<accession>A0AAD5SKY3</accession>